<dbReference type="EMBL" id="DXGG01000111">
    <property type="protein sequence ID" value="HIW87264.1"/>
    <property type="molecule type" value="Genomic_DNA"/>
</dbReference>
<dbReference type="GO" id="GO:0016758">
    <property type="term" value="F:hexosyltransferase activity"/>
    <property type="evidence" value="ECO:0007669"/>
    <property type="project" value="UniProtKB-ARBA"/>
</dbReference>
<reference evidence="3" key="1">
    <citation type="journal article" date="2021" name="PeerJ">
        <title>Extensive microbial diversity within the chicken gut microbiome revealed by metagenomics and culture.</title>
        <authorList>
            <person name="Gilroy R."/>
            <person name="Ravi A."/>
            <person name="Getino M."/>
            <person name="Pursley I."/>
            <person name="Horton D.L."/>
            <person name="Alikhan N.F."/>
            <person name="Baker D."/>
            <person name="Gharbi K."/>
            <person name="Hall N."/>
            <person name="Watson M."/>
            <person name="Adriaenssens E.M."/>
            <person name="Foster-Nyarko E."/>
            <person name="Jarju S."/>
            <person name="Secka A."/>
            <person name="Antonio M."/>
            <person name="Oren A."/>
            <person name="Chaudhuri R.R."/>
            <person name="La Ragione R."/>
            <person name="Hildebrand F."/>
            <person name="Pallen M.J."/>
        </authorList>
    </citation>
    <scope>NUCLEOTIDE SEQUENCE</scope>
    <source>
        <strain evidence="3">Gambia16-930</strain>
    </source>
</reference>
<organism evidence="3 4">
    <name type="scientific">Candidatus Onthomorpha intestinigallinarum</name>
    <dbReference type="NCBI Taxonomy" id="2840880"/>
    <lineage>
        <taxon>Bacteria</taxon>
        <taxon>Pseudomonadati</taxon>
        <taxon>Bacteroidota</taxon>
        <taxon>Bacteroidia</taxon>
        <taxon>Bacteroidales</taxon>
        <taxon>Candidatus Onthomorpha</taxon>
    </lineage>
</organism>
<feature type="transmembrane region" description="Helical" evidence="1">
    <location>
        <begin position="216"/>
        <end position="238"/>
    </location>
</feature>
<dbReference type="PANTHER" id="PTHR22916:SF3">
    <property type="entry name" value="UDP-GLCNAC:BETAGAL BETA-1,3-N-ACETYLGLUCOSAMINYLTRANSFERASE-LIKE PROTEIN 1"/>
    <property type="match status" value="1"/>
</dbReference>
<sequence length="252" mass="29355">MPAYNCAKYIGASIESVIAQTYINWELLITDDCSTDDTVEIIKRYAEQDKRIKLFIQERNGGAGLARNNSIEKAKGRYIAFLDSDDRWVANKLSKQISFMKEHEVVLSYSSYFKCDEESKCIGIVKCRKKVSYKDIVRNDYIGCLTIVYDSLSVGKMYMSDIRKRQDWSLLIAILKKCKVAYGLQEPLAIYRIRKNSLSSNKIRLVKYNVLFYQDVFGWSRIYSVLFFLFVFMPFFIVEKIRINIVGNIDKC</sequence>
<feature type="domain" description="Glycosyltransferase 2-like" evidence="2">
    <location>
        <begin position="1"/>
        <end position="122"/>
    </location>
</feature>
<dbReference type="SUPFAM" id="SSF53448">
    <property type="entry name" value="Nucleotide-diphospho-sugar transferases"/>
    <property type="match status" value="1"/>
</dbReference>
<dbReference type="InterPro" id="IPR029044">
    <property type="entry name" value="Nucleotide-diphossugar_trans"/>
</dbReference>
<keyword evidence="1" id="KW-0472">Membrane</keyword>
<name>A0A9D1RGI2_9BACT</name>
<evidence type="ECO:0000313" key="3">
    <source>
        <dbReference type="EMBL" id="HIW87264.1"/>
    </source>
</evidence>
<evidence type="ECO:0000313" key="4">
    <source>
        <dbReference type="Proteomes" id="UP000824267"/>
    </source>
</evidence>
<dbReference type="Proteomes" id="UP000824267">
    <property type="component" value="Unassembled WGS sequence"/>
</dbReference>
<accession>A0A9D1RGI2</accession>
<proteinExistence type="predicted"/>
<evidence type="ECO:0000259" key="2">
    <source>
        <dbReference type="Pfam" id="PF00535"/>
    </source>
</evidence>
<gene>
    <name evidence="3" type="ORF">IAC47_03200</name>
</gene>
<evidence type="ECO:0000256" key="1">
    <source>
        <dbReference type="SAM" id="Phobius"/>
    </source>
</evidence>
<keyword evidence="1" id="KW-0812">Transmembrane</keyword>
<dbReference type="Pfam" id="PF00535">
    <property type="entry name" value="Glycos_transf_2"/>
    <property type="match status" value="1"/>
</dbReference>
<comment type="caution">
    <text evidence="3">The sequence shown here is derived from an EMBL/GenBank/DDBJ whole genome shotgun (WGS) entry which is preliminary data.</text>
</comment>
<keyword evidence="1" id="KW-1133">Transmembrane helix</keyword>
<reference evidence="3" key="2">
    <citation type="submission" date="2021-04" db="EMBL/GenBank/DDBJ databases">
        <authorList>
            <person name="Gilroy R."/>
        </authorList>
    </citation>
    <scope>NUCLEOTIDE SEQUENCE</scope>
    <source>
        <strain evidence="3">Gambia16-930</strain>
    </source>
</reference>
<dbReference type="AlphaFoldDB" id="A0A9D1RGI2"/>
<keyword evidence="3" id="KW-0328">Glycosyltransferase</keyword>
<dbReference type="EC" id="2.4.-.-" evidence="3"/>
<dbReference type="InterPro" id="IPR001173">
    <property type="entry name" value="Glyco_trans_2-like"/>
</dbReference>
<protein>
    <submittedName>
        <fullName evidence="3">Glycosyltransferase</fullName>
        <ecNumber evidence="3">2.4.-.-</ecNumber>
    </submittedName>
</protein>
<dbReference type="Gene3D" id="3.90.550.10">
    <property type="entry name" value="Spore Coat Polysaccharide Biosynthesis Protein SpsA, Chain A"/>
    <property type="match status" value="1"/>
</dbReference>
<dbReference type="CDD" id="cd00761">
    <property type="entry name" value="Glyco_tranf_GTA_type"/>
    <property type="match status" value="1"/>
</dbReference>
<keyword evidence="3" id="KW-0808">Transferase</keyword>
<dbReference type="PANTHER" id="PTHR22916">
    <property type="entry name" value="GLYCOSYLTRANSFERASE"/>
    <property type="match status" value="1"/>
</dbReference>